<evidence type="ECO:0000259" key="2">
    <source>
        <dbReference type="Pfam" id="PF26526"/>
    </source>
</evidence>
<sequence length="251" mass="25973">MADDDDTTQNPFSRPGFIVGAVVVAALIITAVFLTVLNLNRDSDTAPPAADATSNGSASSAPTLSASGAAGGASVCGLSGVELTGTVSTAPVAEWQYQDVDAYPVSPSAGPGETAPERYRYCYQHTPEGAVFAAANMTIAGFGPVELRSALLDYALTDGQYRERLLESSGGSSSSDVRAAIAGFRVLEYTGDTARIDIAFRGTASGQAVTGSTVYELIWEGGDWRIDANKAEPARIAQLPDLSGYTSWTVG</sequence>
<keyword evidence="1" id="KW-0472">Membrane</keyword>
<dbReference type="RefSeq" id="WP_316002076.1">
    <property type="nucleotide sequence ID" value="NZ_JAWDIU010000008.1"/>
</dbReference>
<gene>
    <name evidence="3" type="ORF">RWH43_17110</name>
</gene>
<reference evidence="3 4" key="1">
    <citation type="submission" date="2023-09" db="EMBL/GenBank/DDBJ databases">
        <title>Microbacterium fusihabitans sp. nov., Microbacterium phycihabitans sp. nov., and Microbacterium cervinum sp. nov., isolated from dried seaweeds of beach.</title>
        <authorList>
            <person name="Lee S.D."/>
        </authorList>
    </citation>
    <scope>NUCLEOTIDE SEQUENCE [LARGE SCALE GENOMIC DNA]</scope>
    <source>
        <strain evidence="3 4">KSW2-21</strain>
    </source>
</reference>
<organism evidence="3 4">
    <name type="scientific">Microbacterium algihabitans</name>
    <dbReference type="NCBI Taxonomy" id="3075992"/>
    <lineage>
        <taxon>Bacteria</taxon>
        <taxon>Bacillati</taxon>
        <taxon>Actinomycetota</taxon>
        <taxon>Actinomycetes</taxon>
        <taxon>Micrococcales</taxon>
        <taxon>Microbacteriaceae</taxon>
        <taxon>Microbacterium</taxon>
    </lineage>
</organism>
<keyword evidence="4" id="KW-1185">Reference proteome</keyword>
<evidence type="ECO:0000313" key="4">
    <source>
        <dbReference type="Proteomes" id="UP001256673"/>
    </source>
</evidence>
<accession>A0ABU3S019</accession>
<feature type="transmembrane region" description="Helical" evidence="1">
    <location>
        <begin position="16"/>
        <end position="37"/>
    </location>
</feature>
<dbReference type="Pfam" id="PF26526">
    <property type="entry name" value="DUF8175"/>
    <property type="match status" value="1"/>
</dbReference>
<dbReference type="EMBL" id="JAWDIU010000008">
    <property type="protein sequence ID" value="MDU0328481.1"/>
    <property type="molecule type" value="Genomic_DNA"/>
</dbReference>
<evidence type="ECO:0000313" key="3">
    <source>
        <dbReference type="EMBL" id="MDU0328481.1"/>
    </source>
</evidence>
<feature type="domain" description="DUF8175" evidence="2">
    <location>
        <begin position="60"/>
        <end position="246"/>
    </location>
</feature>
<dbReference type="Proteomes" id="UP001256673">
    <property type="component" value="Unassembled WGS sequence"/>
</dbReference>
<comment type="caution">
    <text evidence="3">The sequence shown here is derived from an EMBL/GenBank/DDBJ whole genome shotgun (WGS) entry which is preliminary data.</text>
</comment>
<keyword evidence="1" id="KW-0812">Transmembrane</keyword>
<protein>
    <recommendedName>
        <fullName evidence="2">DUF8175 domain-containing protein</fullName>
    </recommendedName>
</protein>
<proteinExistence type="predicted"/>
<keyword evidence="1" id="KW-1133">Transmembrane helix</keyword>
<name>A0ABU3S019_9MICO</name>
<dbReference type="InterPro" id="IPR058488">
    <property type="entry name" value="DUF8175"/>
</dbReference>
<evidence type="ECO:0000256" key="1">
    <source>
        <dbReference type="SAM" id="Phobius"/>
    </source>
</evidence>